<dbReference type="GO" id="GO:0006396">
    <property type="term" value="P:RNA processing"/>
    <property type="evidence" value="ECO:0007669"/>
    <property type="project" value="TreeGrafter"/>
</dbReference>
<proteinExistence type="predicted"/>
<feature type="domain" description="PROP1-like PPR" evidence="3">
    <location>
        <begin position="460"/>
        <end position="581"/>
    </location>
</feature>
<dbReference type="AlphaFoldDB" id="A0A9P8KBM2"/>
<name>A0A9P8KBM2_AURME</name>
<dbReference type="InterPro" id="IPR033443">
    <property type="entry name" value="PROP1-like_PPR_dom"/>
</dbReference>
<dbReference type="Proteomes" id="UP000767238">
    <property type="component" value="Unassembled WGS sequence"/>
</dbReference>
<reference evidence="4" key="2">
    <citation type="submission" date="2021-08" db="EMBL/GenBank/DDBJ databases">
        <authorList>
            <person name="Gostincar C."/>
            <person name="Sun X."/>
            <person name="Song Z."/>
            <person name="Gunde-Cimerman N."/>
        </authorList>
    </citation>
    <scope>NUCLEOTIDE SEQUENCE</scope>
    <source>
        <strain evidence="4">EXF-8016</strain>
    </source>
</reference>
<evidence type="ECO:0000256" key="1">
    <source>
        <dbReference type="ARBA" id="ARBA00022737"/>
    </source>
</evidence>
<feature type="repeat" description="PPR" evidence="2">
    <location>
        <begin position="552"/>
        <end position="586"/>
    </location>
</feature>
<evidence type="ECO:0000256" key="2">
    <source>
        <dbReference type="PROSITE-ProRule" id="PRU00708"/>
    </source>
</evidence>
<organism evidence="4 5">
    <name type="scientific">Aureobasidium melanogenum</name>
    <name type="common">Aureobasidium pullulans var. melanogenum</name>
    <dbReference type="NCBI Taxonomy" id="46634"/>
    <lineage>
        <taxon>Eukaryota</taxon>
        <taxon>Fungi</taxon>
        <taxon>Dikarya</taxon>
        <taxon>Ascomycota</taxon>
        <taxon>Pezizomycotina</taxon>
        <taxon>Dothideomycetes</taxon>
        <taxon>Dothideomycetidae</taxon>
        <taxon>Dothideales</taxon>
        <taxon>Saccotheciaceae</taxon>
        <taxon>Aureobasidium</taxon>
    </lineage>
</organism>
<dbReference type="InterPro" id="IPR002885">
    <property type="entry name" value="PPR_rpt"/>
</dbReference>
<keyword evidence="1" id="KW-0677">Repeat</keyword>
<comment type="caution">
    <text evidence="4">The sequence shown here is derived from an EMBL/GenBank/DDBJ whole genome shotgun (WGS) entry which is preliminary data.</text>
</comment>
<dbReference type="Pfam" id="PF17177">
    <property type="entry name" value="PPR_long"/>
    <property type="match status" value="1"/>
</dbReference>
<sequence>MLERTSACLDTGVRFSLRQKSLFPKSRRLLHSSFWSTNAPDVDHLCLYPNPASSAPASSDSHDAPLFLDFLYPAPTQAFMTRLSQWERWSRKHTRPNVLRGYSSLTASKDSFPSSTSPSRAHQELLVLLESPSPDQSFLLLDIERAWNLLSQISDPSPDLLCRAIDWFSNIDDKAAAQHAVDLFSDLPDSLKSPAVYGNAIRSNLRLGRQSVAIALHKEASVLPTAGPIASDHLMALAVSKLDWPLAVTILKEWETYNATVCRRGHAPLFNETIKRLRRTLTELHHLRKLCSARIEDEIRDELTQDLQRLYGLLVHRFISTQSREPVFVRHNFASNLVRGFVRILIEKTHEHGLASAELYENILLTLLNVEGIATNRNCSAIVVATYLLYRQSGFFAPTKPLLIGITTFWRAHNLAFAGQGPDKNFIGKDSILDDWNKYHQRPSDEALVIIMDTFAQRGLVEAVKEHADLYKSFHAKGDMDASYLRSLLTVHAVNRKPSLAAQQLHNMQSEYGVSPNLRCWNIVLHAFTLVDDLPEAMKILREILDSGLRPNEDTYSLLLNAYAKQGDVDSVLDLLNFARSNGVTRPTTKMLNCMIVALARGSEMDGAMKTLDQTVQAVQKGTADGSLTLCFNTVLTALAWKRDFKATMATYRRMQEANVPLDERSYGALMLVLCLFRQSPSAHKILKSVMPAHGVRPLAFHYAILTSGYLGQELYSEAIKVETEMKEARVRETASSRAVATKAKALYQHSITRDQTNEDGHLSPLKDVIEDFQKVLDDARNLRHGIQPEPSGQETMDISFLIFIHGRRRSFEAVQHLFQMFQSKLAEIDTDHSQAPIVLLLTNLMFVHTQARDWAEVDKYWDLIKSRVDEARLSHVPASKLVQSIKHGQTARTTRDAEIGRVPASYRHMLSLPLQYYIRSQFAQSSIRKLIPMIMKLLAQGFQFANRTWNELIVQLCQTSPPRALLAYTLVEKYMMKDWPGWISHRHGAIRKPDTVYLKKQTLKEGLEYINARYINKDQIIPQYRTMVYLANALLEVRGLTSRGLGEDHNESARGLRELRKQVGTIPEIREQAPKTLHAIHSMPRIVDELQGRLLRAQ</sequence>
<dbReference type="OrthoDB" id="185373at2759"/>
<protein>
    <recommendedName>
        <fullName evidence="3">PROP1-like PPR domain-containing protein</fullName>
    </recommendedName>
</protein>
<dbReference type="InterPro" id="IPR011990">
    <property type="entry name" value="TPR-like_helical_dom_sf"/>
</dbReference>
<feature type="non-terminal residue" evidence="4">
    <location>
        <position position="1099"/>
    </location>
</feature>
<dbReference type="PROSITE" id="PS51375">
    <property type="entry name" value="PPR"/>
    <property type="match status" value="2"/>
</dbReference>
<evidence type="ECO:0000313" key="4">
    <source>
        <dbReference type="EMBL" id="KAH0228741.1"/>
    </source>
</evidence>
<dbReference type="InterPro" id="IPR051114">
    <property type="entry name" value="Mito_RNA_Proc_CCM1"/>
</dbReference>
<reference evidence="4" key="1">
    <citation type="journal article" date="2021" name="J Fungi (Basel)">
        <title>Virulence traits and population genomics of the black yeast Aureobasidium melanogenum.</title>
        <authorList>
            <person name="Cernosa A."/>
            <person name="Sun X."/>
            <person name="Gostincar C."/>
            <person name="Fang C."/>
            <person name="Gunde-Cimerman N."/>
            <person name="Song Z."/>
        </authorList>
    </citation>
    <scope>NUCLEOTIDE SEQUENCE</scope>
    <source>
        <strain evidence="4">EXF-8016</strain>
    </source>
</reference>
<feature type="repeat" description="PPR" evidence="2">
    <location>
        <begin position="517"/>
        <end position="551"/>
    </location>
</feature>
<evidence type="ECO:0000259" key="3">
    <source>
        <dbReference type="Pfam" id="PF17177"/>
    </source>
</evidence>
<dbReference type="GO" id="GO:0007005">
    <property type="term" value="P:mitochondrion organization"/>
    <property type="evidence" value="ECO:0007669"/>
    <property type="project" value="TreeGrafter"/>
</dbReference>
<dbReference type="Gene3D" id="1.25.40.10">
    <property type="entry name" value="Tetratricopeptide repeat domain"/>
    <property type="match status" value="2"/>
</dbReference>
<accession>A0A9P8KBM2</accession>
<dbReference type="PANTHER" id="PTHR47934:SF6">
    <property type="entry name" value="MITOCHONDRIAL GROUP I INTRON SPLICING FACTOR CCM1-RELATED"/>
    <property type="match status" value="1"/>
</dbReference>
<evidence type="ECO:0000313" key="5">
    <source>
        <dbReference type="Proteomes" id="UP000767238"/>
    </source>
</evidence>
<dbReference type="GO" id="GO:0003729">
    <property type="term" value="F:mRNA binding"/>
    <property type="evidence" value="ECO:0007669"/>
    <property type="project" value="TreeGrafter"/>
</dbReference>
<dbReference type="PANTHER" id="PTHR47934">
    <property type="entry name" value="PENTATRICOPEPTIDE REPEAT-CONTAINING PROTEIN PET309, MITOCHONDRIAL"/>
    <property type="match status" value="1"/>
</dbReference>
<gene>
    <name evidence="4" type="ORF">KCV03_g1862</name>
</gene>
<dbReference type="NCBIfam" id="TIGR00756">
    <property type="entry name" value="PPR"/>
    <property type="match status" value="2"/>
</dbReference>
<dbReference type="EMBL" id="JAHFYH010000008">
    <property type="protein sequence ID" value="KAH0228741.1"/>
    <property type="molecule type" value="Genomic_DNA"/>
</dbReference>
<dbReference type="GO" id="GO:0005739">
    <property type="term" value="C:mitochondrion"/>
    <property type="evidence" value="ECO:0007669"/>
    <property type="project" value="TreeGrafter"/>
</dbReference>